<evidence type="ECO:0000256" key="1">
    <source>
        <dbReference type="ARBA" id="ARBA00004286"/>
    </source>
</evidence>
<keyword evidence="8" id="KW-1185">Reference proteome</keyword>
<comment type="caution">
    <text evidence="7">The sequence shown here is derived from an EMBL/GenBank/DDBJ whole genome shotgun (WGS) entry which is preliminary data.</text>
</comment>
<protein>
    <recommendedName>
        <fullName evidence="6">Core Histone H2A/H2B/H3 domain-containing protein</fullName>
    </recommendedName>
</protein>
<dbReference type="EMBL" id="JAJVDC020000105">
    <property type="protein sequence ID" value="KAL1624623.1"/>
    <property type="molecule type" value="Genomic_DNA"/>
</dbReference>
<keyword evidence="3" id="KW-0158">Chromosome</keyword>
<keyword evidence="4" id="KW-0544">Nucleosome core</keyword>
<dbReference type="Gene3D" id="1.10.20.10">
    <property type="entry name" value="Histone, subunit A"/>
    <property type="match status" value="1"/>
</dbReference>
<dbReference type="InterPro" id="IPR007125">
    <property type="entry name" value="H2A/H2B/H3"/>
</dbReference>
<dbReference type="SUPFAM" id="SSF47113">
    <property type="entry name" value="Histone-fold"/>
    <property type="match status" value="1"/>
</dbReference>
<keyword evidence="4" id="KW-0238">DNA-binding</keyword>
<dbReference type="Proteomes" id="UP001521116">
    <property type="component" value="Unassembled WGS sequence"/>
</dbReference>
<dbReference type="Pfam" id="PF00125">
    <property type="entry name" value="Histone"/>
    <property type="match status" value="1"/>
</dbReference>
<evidence type="ECO:0000256" key="3">
    <source>
        <dbReference type="ARBA" id="ARBA00022454"/>
    </source>
</evidence>
<accession>A0ABR3SM01</accession>
<evidence type="ECO:0000259" key="6">
    <source>
        <dbReference type="Pfam" id="PF00125"/>
    </source>
</evidence>
<sequence length="141" mass="15489">MGNMQRECQERSLAGAPGYSASGNNPDVPHTNTAATETEAANHAVAPSANQLYTRDVAIKRLCREILQNFRDDYHFQGSALDALHEVSEAHLISIFEGAAIHARQDGRVTVQARDILRARDEQLDRAAEHAEDAAEEPERA</sequence>
<evidence type="ECO:0000256" key="2">
    <source>
        <dbReference type="ARBA" id="ARBA00010343"/>
    </source>
</evidence>
<evidence type="ECO:0000313" key="8">
    <source>
        <dbReference type="Proteomes" id="UP001521116"/>
    </source>
</evidence>
<evidence type="ECO:0000256" key="4">
    <source>
        <dbReference type="ARBA" id="ARBA00023269"/>
    </source>
</evidence>
<dbReference type="InterPro" id="IPR009072">
    <property type="entry name" value="Histone-fold"/>
</dbReference>
<proteinExistence type="inferred from homology"/>
<comment type="subcellular location">
    <subcellularLocation>
        <location evidence="1">Chromosome</location>
    </subcellularLocation>
</comment>
<feature type="region of interest" description="Disordered" evidence="5">
    <location>
        <begin position="1"/>
        <end position="32"/>
    </location>
</feature>
<reference evidence="7 8" key="1">
    <citation type="submission" date="2024-02" db="EMBL/GenBank/DDBJ databases">
        <title>De novo assembly and annotation of 12 fungi associated with fruit tree decline syndrome in Ontario, Canada.</title>
        <authorList>
            <person name="Sulman M."/>
            <person name="Ellouze W."/>
            <person name="Ilyukhin E."/>
        </authorList>
    </citation>
    <scope>NUCLEOTIDE SEQUENCE [LARGE SCALE GENOMIC DNA]</scope>
    <source>
        <strain evidence="7 8">M1-105</strain>
    </source>
</reference>
<dbReference type="PANTHER" id="PTHR11426">
    <property type="entry name" value="HISTONE H3"/>
    <property type="match status" value="1"/>
</dbReference>
<evidence type="ECO:0000313" key="7">
    <source>
        <dbReference type="EMBL" id="KAL1624623.1"/>
    </source>
</evidence>
<comment type="similarity">
    <text evidence="2">Belongs to the histone H3 family.</text>
</comment>
<organism evidence="7 8">
    <name type="scientific">Neofusicoccum ribis</name>
    <dbReference type="NCBI Taxonomy" id="45134"/>
    <lineage>
        <taxon>Eukaryota</taxon>
        <taxon>Fungi</taxon>
        <taxon>Dikarya</taxon>
        <taxon>Ascomycota</taxon>
        <taxon>Pezizomycotina</taxon>
        <taxon>Dothideomycetes</taxon>
        <taxon>Dothideomycetes incertae sedis</taxon>
        <taxon>Botryosphaeriales</taxon>
        <taxon>Botryosphaeriaceae</taxon>
        <taxon>Neofusicoccum</taxon>
    </lineage>
</organism>
<gene>
    <name evidence="7" type="ORF">SLS56_007763</name>
</gene>
<dbReference type="PRINTS" id="PR00622">
    <property type="entry name" value="HISTONEH3"/>
</dbReference>
<evidence type="ECO:0000256" key="5">
    <source>
        <dbReference type="SAM" id="MobiDB-lite"/>
    </source>
</evidence>
<dbReference type="InterPro" id="IPR000164">
    <property type="entry name" value="Histone_H3/CENP-A"/>
</dbReference>
<dbReference type="SMART" id="SM00428">
    <property type="entry name" value="H3"/>
    <property type="match status" value="1"/>
</dbReference>
<name>A0ABR3SM01_9PEZI</name>
<feature type="domain" description="Core Histone H2A/H2B/H3" evidence="6">
    <location>
        <begin position="52"/>
        <end position="120"/>
    </location>
</feature>